<dbReference type="Pfam" id="PF00005">
    <property type="entry name" value="ABC_tran"/>
    <property type="match status" value="1"/>
</dbReference>
<evidence type="ECO:0000256" key="8">
    <source>
        <dbReference type="SAM" id="Phobius"/>
    </source>
</evidence>
<evidence type="ECO:0000256" key="4">
    <source>
        <dbReference type="ARBA" id="ARBA00022741"/>
    </source>
</evidence>
<evidence type="ECO:0000256" key="5">
    <source>
        <dbReference type="ARBA" id="ARBA00022840"/>
    </source>
</evidence>
<dbReference type="Gene3D" id="1.20.1560.10">
    <property type="entry name" value="ABC transporter type 1, transmembrane domain"/>
    <property type="match status" value="1"/>
</dbReference>
<dbReference type="InterPro" id="IPR027417">
    <property type="entry name" value="P-loop_NTPase"/>
</dbReference>
<feature type="domain" description="ABC transporter" evidence="9">
    <location>
        <begin position="304"/>
        <end position="545"/>
    </location>
</feature>
<dbReference type="InterPro" id="IPR039421">
    <property type="entry name" value="Type_1_exporter"/>
</dbReference>
<feature type="transmembrane region" description="Helical" evidence="8">
    <location>
        <begin position="92"/>
        <end position="115"/>
    </location>
</feature>
<dbReference type="EMBL" id="JAWDJX010000003">
    <property type="protein sequence ID" value="KAK3057662.1"/>
    <property type="molecule type" value="Genomic_DNA"/>
</dbReference>
<dbReference type="CDD" id="cd18578">
    <property type="entry name" value="ABC_6TM_Pgp_ABCB1_D2_like"/>
    <property type="match status" value="1"/>
</dbReference>
<evidence type="ECO:0000259" key="9">
    <source>
        <dbReference type="PROSITE" id="PS50893"/>
    </source>
</evidence>
<dbReference type="InterPro" id="IPR017871">
    <property type="entry name" value="ABC_transporter-like_CS"/>
</dbReference>
<dbReference type="InterPro" id="IPR003593">
    <property type="entry name" value="AAA+_ATPase"/>
</dbReference>
<keyword evidence="3 8" id="KW-0812">Transmembrane</keyword>
<feature type="domain" description="ABC transmembrane type-1" evidence="10">
    <location>
        <begin position="1"/>
        <end position="265"/>
    </location>
</feature>
<comment type="similarity">
    <text evidence="2">Belongs to the ABC transporter superfamily. ABCB family. Multidrug resistance exporter (TC 3.A.1.201) subfamily.</text>
</comment>
<keyword evidence="5" id="KW-0067">ATP-binding</keyword>
<feature type="transmembrane region" description="Helical" evidence="8">
    <location>
        <begin position="20"/>
        <end position="44"/>
    </location>
</feature>
<evidence type="ECO:0000256" key="2">
    <source>
        <dbReference type="ARBA" id="ARBA00007577"/>
    </source>
</evidence>
<keyword evidence="12" id="KW-1185">Reference proteome</keyword>
<proteinExistence type="inferred from homology"/>
<gene>
    <name evidence="11" type="ORF">LTR09_001846</name>
</gene>
<dbReference type="GO" id="GO:0140359">
    <property type="term" value="F:ABC-type transporter activity"/>
    <property type="evidence" value="ECO:0007669"/>
    <property type="project" value="InterPro"/>
</dbReference>
<evidence type="ECO:0000256" key="3">
    <source>
        <dbReference type="ARBA" id="ARBA00022692"/>
    </source>
</evidence>
<dbReference type="FunFam" id="3.40.50.300:FF:000913">
    <property type="entry name" value="ABC multidrug transporter SitT"/>
    <property type="match status" value="1"/>
</dbReference>
<evidence type="ECO:0000256" key="7">
    <source>
        <dbReference type="ARBA" id="ARBA00023136"/>
    </source>
</evidence>
<sequence>MFVTFQLNGSAATKEGNFWALMFFVVALANFAIYFTIGIVANVIGQKVTHRYRLETFNDIIRQDLAFFDQETNATGAITSRLSTCPTDLTELLGFNSGIILNNVVTVISCAILGIAYGWKLGLVCTFAALPPMLISGYARIRLESKLDDDTVKRFASSASLATEAVSAIRTVASLTFEPTVLRQYEERLSNVASKSGKALIWTMFWYSISQSINFLAMALGFWYGGKLVSTSEYSTGQFFIVFIAIILGGENAAQFLQYSTSITKAQKAANYVFWLRYRIPAIGEEEQAPPPVTEKQRDQPASIACDAVEFAYPSRPHTKVIRGIDFKVPAGSFVAFVGASGSGKSTLISLIARYYDPTSGVIAVNDQSIANIGLRQYRRMLALVQQEPVLYTGTVRENVAMGAVELGEPVEEQIERGLKDANIWDFVCSLPEGLQTPLGSRGAQLSGGQKQRIAIARSLIRDPKILLLDESTSALDTESEHIVQAALMEAAKDGRRSTIAVAHRLSTVKDADTIYVFHAGRIVESGTHGELIARKGIYFDMAQGQALDGP</sequence>
<dbReference type="SUPFAM" id="SSF52540">
    <property type="entry name" value="P-loop containing nucleoside triphosphate hydrolases"/>
    <property type="match status" value="1"/>
</dbReference>
<dbReference type="SUPFAM" id="SSF90123">
    <property type="entry name" value="ABC transporter transmembrane region"/>
    <property type="match status" value="1"/>
</dbReference>
<dbReference type="GO" id="GO:0016887">
    <property type="term" value="F:ATP hydrolysis activity"/>
    <property type="evidence" value="ECO:0007669"/>
    <property type="project" value="InterPro"/>
</dbReference>
<dbReference type="PANTHER" id="PTHR24221:SF631">
    <property type="entry name" value="MULTIDRUG RESISTANCE PROTEIN 3"/>
    <property type="match status" value="1"/>
</dbReference>
<dbReference type="AlphaFoldDB" id="A0AAJ0LWA2"/>
<keyword evidence="6 8" id="KW-1133">Transmembrane helix</keyword>
<protein>
    <submittedName>
        <fullName evidence="11">Uncharacterized protein</fullName>
    </submittedName>
</protein>
<keyword evidence="7 8" id="KW-0472">Membrane</keyword>
<evidence type="ECO:0000259" key="10">
    <source>
        <dbReference type="PROSITE" id="PS50929"/>
    </source>
</evidence>
<reference evidence="11" key="1">
    <citation type="submission" date="2023-04" db="EMBL/GenBank/DDBJ databases">
        <title>Black Yeasts Isolated from many extreme environments.</title>
        <authorList>
            <person name="Coleine C."/>
            <person name="Stajich J.E."/>
            <person name="Selbmann L."/>
        </authorList>
    </citation>
    <scope>NUCLEOTIDE SEQUENCE</scope>
    <source>
        <strain evidence="11">CCFEE 5312</strain>
    </source>
</reference>
<dbReference type="InterPro" id="IPR003439">
    <property type="entry name" value="ABC_transporter-like_ATP-bd"/>
</dbReference>
<dbReference type="PANTHER" id="PTHR24221">
    <property type="entry name" value="ATP-BINDING CASSETTE SUB-FAMILY B"/>
    <property type="match status" value="1"/>
</dbReference>
<dbReference type="GO" id="GO:0005524">
    <property type="term" value="F:ATP binding"/>
    <property type="evidence" value="ECO:0007669"/>
    <property type="project" value="UniProtKB-KW"/>
</dbReference>
<dbReference type="Proteomes" id="UP001271007">
    <property type="component" value="Unassembled WGS sequence"/>
</dbReference>
<evidence type="ECO:0000313" key="12">
    <source>
        <dbReference type="Proteomes" id="UP001271007"/>
    </source>
</evidence>
<evidence type="ECO:0000313" key="11">
    <source>
        <dbReference type="EMBL" id="KAK3057662.1"/>
    </source>
</evidence>
<feature type="transmembrane region" description="Helical" evidence="8">
    <location>
        <begin position="237"/>
        <end position="257"/>
    </location>
</feature>
<evidence type="ECO:0000256" key="1">
    <source>
        <dbReference type="ARBA" id="ARBA00004141"/>
    </source>
</evidence>
<feature type="transmembrane region" description="Helical" evidence="8">
    <location>
        <begin position="204"/>
        <end position="225"/>
    </location>
</feature>
<evidence type="ECO:0000256" key="6">
    <source>
        <dbReference type="ARBA" id="ARBA00022989"/>
    </source>
</evidence>
<dbReference type="Pfam" id="PF00664">
    <property type="entry name" value="ABC_membrane"/>
    <property type="match status" value="1"/>
</dbReference>
<dbReference type="GO" id="GO:0016020">
    <property type="term" value="C:membrane"/>
    <property type="evidence" value="ECO:0007669"/>
    <property type="project" value="UniProtKB-SubCell"/>
</dbReference>
<dbReference type="SMART" id="SM00382">
    <property type="entry name" value="AAA"/>
    <property type="match status" value="1"/>
</dbReference>
<comment type="caution">
    <text evidence="11">The sequence shown here is derived from an EMBL/GenBank/DDBJ whole genome shotgun (WGS) entry which is preliminary data.</text>
</comment>
<dbReference type="InterPro" id="IPR036640">
    <property type="entry name" value="ABC1_TM_sf"/>
</dbReference>
<dbReference type="InterPro" id="IPR011527">
    <property type="entry name" value="ABC1_TM_dom"/>
</dbReference>
<accession>A0AAJ0LWA2</accession>
<keyword evidence="4" id="KW-0547">Nucleotide-binding</keyword>
<dbReference type="Gene3D" id="3.40.50.300">
    <property type="entry name" value="P-loop containing nucleotide triphosphate hydrolases"/>
    <property type="match status" value="1"/>
</dbReference>
<dbReference type="PROSITE" id="PS50893">
    <property type="entry name" value="ABC_TRANSPORTER_2"/>
    <property type="match status" value="1"/>
</dbReference>
<dbReference type="PROSITE" id="PS50929">
    <property type="entry name" value="ABC_TM1F"/>
    <property type="match status" value="1"/>
</dbReference>
<organism evidence="11 12">
    <name type="scientific">Extremus antarcticus</name>
    <dbReference type="NCBI Taxonomy" id="702011"/>
    <lineage>
        <taxon>Eukaryota</taxon>
        <taxon>Fungi</taxon>
        <taxon>Dikarya</taxon>
        <taxon>Ascomycota</taxon>
        <taxon>Pezizomycotina</taxon>
        <taxon>Dothideomycetes</taxon>
        <taxon>Dothideomycetidae</taxon>
        <taxon>Mycosphaerellales</taxon>
        <taxon>Extremaceae</taxon>
        <taxon>Extremus</taxon>
    </lineage>
</organism>
<dbReference type="PROSITE" id="PS00211">
    <property type="entry name" value="ABC_TRANSPORTER_1"/>
    <property type="match status" value="1"/>
</dbReference>
<comment type="subcellular location">
    <subcellularLocation>
        <location evidence="1">Membrane</location>
        <topology evidence="1">Multi-pass membrane protein</topology>
    </subcellularLocation>
</comment>
<name>A0AAJ0LWA2_9PEZI</name>